<keyword evidence="1" id="KW-0378">Hydrolase</keyword>
<dbReference type="InterPro" id="IPR036412">
    <property type="entry name" value="HAD-like_sf"/>
</dbReference>
<protein>
    <submittedName>
        <fullName evidence="1">HAD family hydrolase</fullName>
        <ecNumber evidence="1">3.-.-.-</ecNumber>
    </submittedName>
</protein>
<dbReference type="RefSeq" id="WP_377497547.1">
    <property type="nucleotide sequence ID" value="NZ_JBHMDO010000033.1"/>
</dbReference>
<comment type="caution">
    <text evidence="1">The sequence shown here is derived from an EMBL/GenBank/DDBJ whole genome shotgun (WGS) entry which is preliminary data.</text>
</comment>
<dbReference type="Proteomes" id="UP001589747">
    <property type="component" value="Unassembled WGS sequence"/>
</dbReference>
<evidence type="ECO:0000313" key="1">
    <source>
        <dbReference type="EMBL" id="MFB9328344.1"/>
    </source>
</evidence>
<proteinExistence type="predicted"/>
<dbReference type="SUPFAM" id="SSF56784">
    <property type="entry name" value="HAD-like"/>
    <property type="match status" value="1"/>
</dbReference>
<dbReference type="InterPro" id="IPR050155">
    <property type="entry name" value="HAD-like_hydrolase_sf"/>
</dbReference>
<organism evidence="1 2">
    <name type="scientific">Paenibacillus aurantiacus</name>
    <dbReference type="NCBI Taxonomy" id="1936118"/>
    <lineage>
        <taxon>Bacteria</taxon>
        <taxon>Bacillati</taxon>
        <taxon>Bacillota</taxon>
        <taxon>Bacilli</taxon>
        <taxon>Bacillales</taxon>
        <taxon>Paenibacillaceae</taxon>
        <taxon>Paenibacillus</taxon>
    </lineage>
</organism>
<dbReference type="EC" id="3.-.-.-" evidence="1"/>
<keyword evidence="2" id="KW-1185">Reference proteome</keyword>
<dbReference type="EMBL" id="JBHMDO010000033">
    <property type="protein sequence ID" value="MFB9328344.1"/>
    <property type="molecule type" value="Genomic_DNA"/>
</dbReference>
<reference evidence="1 2" key="1">
    <citation type="submission" date="2024-09" db="EMBL/GenBank/DDBJ databases">
        <authorList>
            <person name="Sun Q."/>
            <person name="Mori K."/>
        </authorList>
    </citation>
    <scope>NUCLEOTIDE SEQUENCE [LARGE SCALE GENOMIC DNA]</scope>
    <source>
        <strain evidence="1 2">TISTR 2452</strain>
    </source>
</reference>
<dbReference type="GO" id="GO:0016787">
    <property type="term" value="F:hydrolase activity"/>
    <property type="evidence" value="ECO:0007669"/>
    <property type="project" value="UniProtKB-KW"/>
</dbReference>
<evidence type="ECO:0000313" key="2">
    <source>
        <dbReference type="Proteomes" id="UP001589747"/>
    </source>
</evidence>
<name>A0ABV5KSZ9_9BACL</name>
<dbReference type="NCBIfam" id="TIGR01549">
    <property type="entry name" value="HAD-SF-IA-v1"/>
    <property type="match status" value="1"/>
</dbReference>
<accession>A0ABV5KSZ9</accession>
<sequence>MGMITVNGKSYAVSGLLFDKDGTILDFVSMWGPWCEWLLHEYIGRLEQSAPGSVSSLGLTPAFLPRLLGTVHQADGRIIDYDRNGPLAMGTLPELFGILSWQAYQAGLSWAEAKELVEACRQEAERQLASTRPVRSLPGLLPLLDAAKAAGIPMAVVTADDTEPAERHLDWLGIRHYFQTVVGNDLAERGKPFPDLMELACTRIGINCDSAAMIGDTNADMRMGRAAGAAVTIGIASVDESGLADVAARLPDADHVIGSYGELSIRGVFDES</sequence>
<dbReference type="PANTHER" id="PTHR43434:SF1">
    <property type="entry name" value="PHOSPHOGLYCOLATE PHOSPHATASE"/>
    <property type="match status" value="1"/>
</dbReference>
<dbReference type="Pfam" id="PF00702">
    <property type="entry name" value="Hydrolase"/>
    <property type="match status" value="1"/>
</dbReference>
<dbReference type="SFLD" id="SFLDS00003">
    <property type="entry name" value="Haloacid_Dehalogenase"/>
    <property type="match status" value="1"/>
</dbReference>
<dbReference type="InterPro" id="IPR006439">
    <property type="entry name" value="HAD-SF_hydro_IA"/>
</dbReference>
<dbReference type="Gene3D" id="3.40.50.1000">
    <property type="entry name" value="HAD superfamily/HAD-like"/>
    <property type="match status" value="1"/>
</dbReference>
<dbReference type="InterPro" id="IPR023214">
    <property type="entry name" value="HAD_sf"/>
</dbReference>
<dbReference type="SFLD" id="SFLDG01129">
    <property type="entry name" value="C1.5:_HAD__Beta-PGM__Phosphata"/>
    <property type="match status" value="1"/>
</dbReference>
<gene>
    <name evidence="1" type="ORF">ACFFSY_20635</name>
</gene>
<dbReference type="PANTHER" id="PTHR43434">
    <property type="entry name" value="PHOSPHOGLYCOLATE PHOSPHATASE"/>
    <property type="match status" value="1"/>
</dbReference>